<organism evidence="2 3">
    <name type="scientific">Amylocarpus encephaloides</name>
    <dbReference type="NCBI Taxonomy" id="45428"/>
    <lineage>
        <taxon>Eukaryota</taxon>
        <taxon>Fungi</taxon>
        <taxon>Dikarya</taxon>
        <taxon>Ascomycota</taxon>
        <taxon>Pezizomycotina</taxon>
        <taxon>Leotiomycetes</taxon>
        <taxon>Helotiales</taxon>
        <taxon>Helotiales incertae sedis</taxon>
        <taxon>Amylocarpus</taxon>
    </lineage>
</organism>
<comment type="caution">
    <text evidence="2">The sequence shown here is derived from an EMBL/GenBank/DDBJ whole genome shotgun (WGS) entry which is preliminary data.</text>
</comment>
<reference evidence="2" key="1">
    <citation type="journal article" date="2021" name="IMA Fungus">
        <title>Genomic characterization of three marine fungi, including Emericellopsis atlantica sp. nov. with signatures of a generalist lifestyle and marine biomass degradation.</title>
        <authorList>
            <person name="Hagestad O.C."/>
            <person name="Hou L."/>
            <person name="Andersen J.H."/>
            <person name="Hansen E.H."/>
            <person name="Altermark B."/>
            <person name="Li C."/>
            <person name="Kuhnert E."/>
            <person name="Cox R.J."/>
            <person name="Crous P.W."/>
            <person name="Spatafora J.W."/>
            <person name="Lail K."/>
            <person name="Amirebrahimi M."/>
            <person name="Lipzen A."/>
            <person name="Pangilinan J."/>
            <person name="Andreopoulos W."/>
            <person name="Hayes R.D."/>
            <person name="Ng V."/>
            <person name="Grigoriev I.V."/>
            <person name="Jackson S.A."/>
            <person name="Sutton T.D.S."/>
            <person name="Dobson A.D.W."/>
            <person name="Rama T."/>
        </authorList>
    </citation>
    <scope>NUCLEOTIDE SEQUENCE</scope>
    <source>
        <strain evidence="2">TRa018bII</strain>
    </source>
</reference>
<evidence type="ECO:0000256" key="1">
    <source>
        <dbReference type="SAM" id="MobiDB-lite"/>
    </source>
</evidence>
<name>A0A9P8C9Q5_9HELO</name>
<feature type="region of interest" description="Disordered" evidence="1">
    <location>
        <begin position="216"/>
        <end position="236"/>
    </location>
</feature>
<feature type="compositionally biased region" description="Basic and acidic residues" evidence="1">
    <location>
        <begin position="266"/>
        <end position="287"/>
    </location>
</feature>
<dbReference type="EMBL" id="MU251388">
    <property type="protein sequence ID" value="KAG9237376.1"/>
    <property type="molecule type" value="Genomic_DNA"/>
</dbReference>
<keyword evidence="3" id="KW-1185">Reference proteome</keyword>
<dbReference type="AlphaFoldDB" id="A0A9P8C9Q5"/>
<proteinExistence type="predicted"/>
<accession>A0A9P8C9Q5</accession>
<dbReference type="Proteomes" id="UP000824998">
    <property type="component" value="Unassembled WGS sequence"/>
</dbReference>
<protein>
    <submittedName>
        <fullName evidence="2">Uncharacterized protein</fullName>
    </submittedName>
</protein>
<feature type="region of interest" description="Disordered" evidence="1">
    <location>
        <begin position="248"/>
        <end position="295"/>
    </location>
</feature>
<feature type="region of interest" description="Disordered" evidence="1">
    <location>
        <begin position="80"/>
        <end position="104"/>
    </location>
</feature>
<feature type="compositionally biased region" description="Basic residues" evidence="1">
    <location>
        <begin position="86"/>
        <end position="97"/>
    </location>
</feature>
<gene>
    <name evidence="2" type="ORF">BJ875DRAFT_481398</name>
</gene>
<evidence type="ECO:0000313" key="2">
    <source>
        <dbReference type="EMBL" id="KAG9237376.1"/>
    </source>
</evidence>
<evidence type="ECO:0000313" key="3">
    <source>
        <dbReference type="Proteomes" id="UP000824998"/>
    </source>
</evidence>
<sequence>MNELTRSPSPTSTVCESIVSTSVQPSRSYQQLGSKGYMTTRDHFYSMPRTLRVDQEQFDPYTYSRPTGFIYQDTLRDSRWTDREKPQRHRHQDSRRRGREERTMARVTETLGSPRYQPRLEPVVGFWDAVTSLHGEVARAETFFANFIENFQSEIREPSYLSKKDLDAVWASKIAGIKQKDAPEDAPTPEKHVSKFADTKRSVTRAFEYALRSTVNEGGSEGDSACSPLNGEAQASVHSDGRYAGWRDRRHQSLSSSGLSVFRTLVDPEKEINKRAARQDEPDGEESREVDDGEF</sequence>